<dbReference type="AlphaFoldDB" id="A0A2G9GTU0"/>
<dbReference type="Pfam" id="PF03087">
    <property type="entry name" value="BPS1"/>
    <property type="match status" value="1"/>
</dbReference>
<reference evidence="2" key="1">
    <citation type="journal article" date="2018" name="Gigascience">
        <title>Genome assembly of the Pink Ipe (Handroanthus impetiginosus, Bignoniaceae), a highly valued, ecologically keystone Neotropical timber forest tree.</title>
        <authorList>
            <person name="Silva-Junior O.B."/>
            <person name="Grattapaglia D."/>
            <person name="Novaes E."/>
            <person name="Collevatti R.G."/>
        </authorList>
    </citation>
    <scope>NUCLEOTIDE SEQUENCE [LARGE SCALE GENOMIC DNA]</scope>
    <source>
        <strain evidence="2">cv. UFG-1</strain>
    </source>
</reference>
<accession>A0A2G9GTU0</accession>
<gene>
    <name evidence="1" type="ORF">CDL12_18793</name>
</gene>
<keyword evidence="2" id="KW-1185">Reference proteome</keyword>
<name>A0A2G9GTU0_9LAMI</name>
<protein>
    <submittedName>
        <fullName evidence="1">Uncharacterized protein</fullName>
    </submittedName>
</protein>
<dbReference type="Proteomes" id="UP000231279">
    <property type="component" value="Unassembled WGS sequence"/>
</dbReference>
<organism evidence="1 2">
    <name type="scientific">Handroanthus impetiginosus</name>
    <dbReference type="NCBI Taxonomy" id="429701"/>
    <lineage>
        <taxon>Eukaryota</taxon>
        <taxon>Viridiplantae</taxon>
        <taxon>Streptophyta</taxon>
        <taxon>Embryophyta</taxon>
        <taxon>Tracheophyta</taxon>
        <taxon>Spermatophyta</taxon>
        <taxon>Magnoliopsida</taxon>
        <taxon>eudicotyledons</taxon>
        <taxon>Gunneridae</taxon>
        <taxon>Pentapetalae</taxon>
        <taxon>asterids</taxon>
        <taxon>lamiids</taxon>
        <taxon>Lamiales</taxon>
        <taxon>Bignoniaceae</taxon>
        <taxon>Crescentiina</taxon>
        <taxon>Tabebuia alliance</taxon>
        <taxon>Handroanthus</taxon>
    </lineage>
</organism>
<evidence type="ECO:0000313" key="1">
    <source>
        <dbReference type="EMBL" id="PIN08635.1"/>
    </source>
</evidence>
<dbReference type="EMBL" id="NKXS01003744">
    <property type="protein sequence ID" value="PIN08635.1"/>
    <property type="molecule type" value="Genomic_DNA"/>
</dbReference>
<dbReference type="GO" id="GO:0048364">
    <property type="term" value="P:root development"/>
    <property type="evidence" value="ECO:0007669"/>
    <property type="project" value="InterPro"/>
</dbReference>
<dbReference type="InterPro" id="IPR004320">
    <property type="entry name" value="BPS1_pln"/>
</dbReference>
<comment type="caution">
    <text evidence="1">The sequence shown here is derived from an EMBL/GenBank/DDBJ whole genome shotgun (WGS) entry which is preliminary data.</text>
</comment>
<dbReference type="PANTHER" id="PTHR33070:SF120">
    <property type="entry name" value="EXPRESSED PROTEIN"/>
    <property type="match status" value="1"/>
</dbReference>
<dbReference type="STRING" id="429701.A0A2G9GTU0"/>
<evidence type="ECO:0000313" key="2">
    <source>
        <dbReference type="Proteomes" id="UP000231279"/>
    </source>
</evidence>
<proteinExistence type="predicted"/>
<sequence length="266" mass="30170">MAVSNSGSHFRSISLPSRLQPIIEHELQKLKSLQISTSFSQKVSITSNAIKPSLLELAELYNSAQFSSTKTSRFDLDQSLEGSITLLDSCSDVRELVVMMKQNVQALQSALRRKGCDSSIQNDIATYSCFRKRINKLIAKNLKELKNLENKNGSSLFGLTIAVFKCILVSFSWPFSRPRGWNLVSRMMMTKLGGFRTEDSMHFAVRNLEWRIRYNGLDVDDVRILQRDLENLGACVEELEGGLKKLFRDLVRCRVLLLNVLTDQLS</sequence>
<dbReference type="PANTHER" id="PTHR33070">
    <property type="entry name" value="OS06G0725500 PROTEIN"/>
    <property type="match status" value="1"/>
</dbReference>
<dbReference type="OrthoDB" id="1701699at2759"/>
<dbReference type="GO" id="GO:0048367">
    <property type="term" value="P:shoot system development"/>
    <property type="evidence" value="ECO:0007669"/>
    <property type="project" value="InterPro"/>
</dbReference>